<evidence type="ECO:0000313" key="3">
    <source>
        <dbReference type="EMBL" id="VFJ62546.1"/>
    </source>
</evidence>
<dbReference type="EMBL" id="CAADEY010000098">
    <property type="protein sequence ID" value="VFJ62546.1"/>
    <property type="molecule type" value="Genomic_DNA"/>
</dbReference>
<protein>
    <submittedName>
        <fullName evidence="2">Uncharacterized protein</fullName>
    </submittedName>
</protein>
<dbReference type="InterPro" id="IPR036280">
    <property type="entry name" value="Multihaem_cyt_sf"/>
</dbReference>
<proteinExistence type="predicted"/>
<dbReference type="SUPFAM" id="SSF48695">
    <property type="entry name" value="Multiheme cytochromes"/>
    <property type="match status" value="1"/>
</dbReference>
<reference evidence="2" key="1">
    <citation type="submission" date="2019-02" db="EMBL/GenBank/DDBJ databases">
        <authorList>
            <person name="Gruber-Vodicka R. H."/>
            <person name="Seah K. B. B."/>
        </authorList>
    </citation>
    <scope>NUCLEOTIDE SEQUENCE</scope>
    <source>
        <strain evidence="3">BECK_DK161</strain>
        <strain evidence="2">BECK_DK47</strain>
    </source>
</reference>
<dbReference type="AlphaFoldDB" id="A0A450SN42"/>
<dbReference type="Gene3D" id="1.10.1130.10">
    <property type="entry name" value="Flavocytochrome C3, Chain A"/>
    <property type="match status" value="1"/>
</dbReference>
<accession>A0A450SN42</accession>
<dbReference type="EMBL" id="CAADEX010000051">
    <property type="protein sequence ID" value="VFJ55223.1"/>
    <property type="molecule type" value="Genomic_DNA"/>
</dbReference>
<organism evidence="2">
    <name type="scientific">Candidatus Kentrum sp. DK</name>
    <dbReference type="NCBI Taxonomy" id="2126562"/>
    <lineage>
        <taxon>Bacteria</taxon>
        <taxon>Pseudomonadati</taxon>
        <taxon>Pseudomonadota</taxon>
        <taxon>Gammaproteobacteria</taxon>
        <taxon>Candidatus Kentrum</taxon>
    </lineage>
</organism>
<evidence type="ECO:0000313" key="2">
    <source>
        <dbReference type="EMBL" id="VFJ55223.1"/>
    </source>
</evidence>
<sequence length="441" mass="49783">MTMERFSTILSRTFPARDHRAISLLWILFPAFLLLSPPIARAGDLPVTDTRQFLARFWQRPLAKQTSAQIFPQRICRPLAVETCGCCHEAQHRDWSGSRHALALGPGAIGQFYGMEEEQWQSCLDCHAPLREQSLSLARYLEESSGEPETGEAIPNAVDGEPRSQPQSVHRPLHRQGVSCPVCHVRDGRWYGPPRREGLLPLAAAENLPHRGWLSAEAFGDSRFCAACHQFPPGGHSLRGKPLENTYQEWRASPQARRGIHCQGCHMPDRRHRFRGIHDLGTVRAGSEAGSSGFSVSEGRINVRVTLTNTGTGHLLPTYATPEIRLEAWQEDRSGNPIPGTEAVQWVARRVDLQITTEHFDTRLAPGQSMTLVYQKPRSPQANRLLTRIRVEPDAFYTRIYRALLEMELEDPGARWIRRALAESQQSAFTLYQKHYSLPEK</sequence>
<evidence type="ECO:0000256" key="1">
    <source>
        <dbReference type="SAM" id="MobiDB-lite"/>
    </source>
</evidence>
<gene>
    <name evidence="2" type="ORF">BECKDK2373B_GA0170837_10518</name>
    <name evidence="3" type="ORF">BECKDK2373C_GA0170839_10982</name>
</gene>
<feature type="region of interest" description="Disordered" evidence="1">
    <location>
        <begin position="144"/>
        <end position="171"/>
    </location>
</feature>
<name>A0A450SN42_9GAMM</name>